<evidence type="ECO:0000256" key="5">
    <source>
        <dbReference type="ARBA" id="ARBA00023136"/>
    </source>
</evidence>
<dbReference type="AlphaFoldDB" id="A0A0R2P2H0"/>
<dbReference type="InterPro" id="IPR018076">
    <property type="entry name" value="T2SS_GspF_dom"/>
</dbReference>
<evidence type="ECO:0000259" key="7">
    <source>
        <dbReference type="Pfam" id="PF00482"/>
    </source>
</evidence>
<evidence type="ECO:0000313" key="9">
    <source>
        <dbReference type="Proteomes" id="UP000053349"/>
    </source>
</evidence>
<feature type="transmembrane region" description="Helical" evidence="6">
    <location>
        <begin position="6"/>
        <end position="27"/>
    </location>
</feature>
<reference evidence="8 9" key="1">
    <citation type="submission" date="2015-10" db="EMBL/GenBank/DDBJ databases">
        <title>Metagenome-Assembled Genomes uncover a global brackish microbiome.</title>
        <authorList>
            <person name="Hugerth L.W."/>
            <person name="Larsson J."/>
            <person name="Alneberg J."/>
            <person name="Lindh M.V."/>
            <person name="Legrand C."/>
            <person name="Pinhassi J."/>
            <person name="Andersson A.F."/>
        </authorList>
    </citation>
    <scope>NUCLEOTIDE SEQUENCE [LARGE SCALE GENOMIC DNA]</scope>
    <source>
        <strain evidence="8">BACL2 MAG-121001-bin67</strain>
    </source>
</reference>
<dbReference type="EMBL" id="LIAW01000120">
    <property type="protein sequence ID" value="KRO32309.1"/>
    <property type="molecule type" value="Genomic_DNA"/>
</dbReference>
<name>A0A0R2P2H0_9ACTN</name>
<keyword evidence="5 6" id="KW-0472">Membrane</keyword>
<evidence type="ECO:0000256" key="6">
    <source>
        <dbReference type="SAM" id="Phobius"/>
    </source>
</evidence>
<comment type="subcellular location">
    <subcellularLocation>
        <location evidence="1">Cell membrane</location>
        <topology evidence="1">Multi-pass membrane protein</topology>
    </subcellularLocation>
</comment>
<dbReference type="Proteomes" id="UP000053349">
    <property type="component" value="Unassembled WGS sequence"/>
</dbReference>
<organism evidence="8 9">
    <name type="scientific">Actinobacteria bacterium BACL2 MAG-121001-bin67</name>
    <dbReference type="NCBI Taxonomy" id="1655572"/>
    <lineage>
        <taxon>Bacteria</taxon>
        <taxon>Bacillati</taxon>
        <taxon>Actinomycetota</taxon>
        <taxon>Actinomycetes</taxon>
        <taxon>Actinomycetes incertae sedis</taxon>
        <taxon>ac1 cluster</taxon>
    </lineage>
</organism>
<feature type="domain" description="Type II secretion system protein GspF" evidence="7">
    <location>
        <begin position="102"/>
        <end position="227"/>
    </location>
</feature>
<comment type="caution">
    <text evidence="8">The sequence shown here is derived from an EMBL/GenBank/DDBJ whole genome shotgun (WGS) entry which is preliminary data.</text>
</comment>
<protein>
    <recommendedName>
        <fullName evidence="7">Type II secretion system protein GspF domain-containing protein</fullName>
    </recommendedName>
</protein>
<dbReference type="PANTHER" id="PTHR35007:SF3">
    <property type="entry name" value="POSSIBLE CONSERVED ALANINE RICH MEMBRANE PROTEIN"/>
    <property type="match status" value="1"/>
</dbReference>
<feature type="transmembrane region" description="Helical" evidence="6">
    <location>
        <begin position="39"/>
        <end position="60"/>
    </location>
</feature>
<dbReference type="PANTHER" id="PTHR35007">
    <property type="entry name" value="INTEGRAL MEMBRANE PROTEIN-RELATED"/>
    <property type="match status" value="1"/>
</dbReference>
<evidence type="ECO:0000256" key="4">
    <source>
        <dbReference type="ARBA" id="ARBA00022989"/>
    </source>
</evidence>
<feature type="transmembrane region" description="Helical" evidence="6">
    <location>
        <begin position="212"/>
        <end position="229"/>
    </location>
</feature>
<evidence type="ECO:0000256" key="3">
    <source>
        <dbReference type="ARBA" id="ARBA00022692"/>
    </source>
</evidence>
<sequence>MFEQFAPPVFAGLLAALGSYIALFNLGPLNKRFKSDKKVSSRSALTLIITLISSYFTTFLLTSSEAISLAIATLSAALPFLIGRGRNLKKQREREVAWPEAIDSLVSALQAGISISEALTQLAMHGPKVLRPSFAQIQSDLLSLGNFEQVLLKEKRRLDSAISDQVFETLIISKDFGGRDANNALRLLAEFVREDIAVSEEIRTKFGWIRNSALLATAAPWLLLILLSTQDSTVEIYSTPSGALVLSLGVVMTATAYIWMEKVGSLPAAPRALR</sequence>
<evidence type="ECO:0000256" key="1">
    <source>
        <dbReference type="ARBA" id="ARBA00004651"/>
    </source>
</evidence>
<keyword evidence="4 6" id="KW-1133">Transmembrane helix</keyword>
<evidence type="ECO:0000313" key="8">
    <source>
        <dbReference type="EMBL" id="KRO32309.1"/>
    </source>
</evidence>
<feature type="transmembrane region" description="Helical" evidence="6">
    <location>
        <begin position="241"/>
        <end position="260"/>
    </location>
</feature>
<evidence type="ECO:0000256" key="2">
    <source>
        <dbReference type="ARBA" id="ARBA00022475"/>
    </source>
</evidence>
<dbReference type="Pfam" id="PF00482">
    <property type="entry name" value="T2SSF"/>
    <property type="match status" value="1"/>
</dbReference>
<accession>A0A0R2P2H0</accession>
<feature type="transmembrane region" description="Helical" evidence="6">
    <location>
        <begin position="66"/>
        <end position="83"/>
    </location>
</feature>
<proteinExistence type="predicted"/>
<keyword evidence="3 6" id="KW-0812">Transmembrane</keyword>
<gene>
    <name evidence="8" type="ORF">ABR64_05890</name>
</gene>
<dbReference type="GO" id="GO:0005886">
    <property type="term" value="C:plasma membrane"/>
    <property type="evidence" value="ECO:0007669"/>
    <property type="project" value="UniProtKB-SubCell"/>
</dbReference>
<keyword evidence="2" id="KW-1003">Cell membrane</keyword>